<organism evidence="2 3">
    <name type="scientific">Hymenobacter koreensis</name>
    <dbReference type="NCBI Taxonomy" id="1084523"/>
    <lineage>
        <taxon>Bacteria</taxon>
        <taxon>Pseudomonadati</taxon>
        <taxon>Bacteroidota</taxon>
        <taxon>Cytophagia</taxon>
        <taxon>Cytophagales</taxon>
        <taxon>Hymenobacteraceae</taxon>
        <taxon>Hymenobacter</taxon>
    </lineage>
</organism>
<reference evidence="3" key="1">
    <citation type="journal article" date="2019" name="Int. J. Syst. Evol. Microbiol.">
        <title>The Global Catalogue of Microorganisms (GCM) 10K type strain sequencing project: providing services to taxonomists for standard genome sequencing and annotation.</title>
        <authorList>
            <consortium name="The Broad Institute Genomics Platform"/>
            <consortium name="The Broad Institute Genome Sequencing Center for Infectious Disease"/>
            <person name="Wu L."/>
            <person name="Ma J."/>
        </authorList>
    </citation>
    <scope>NUCLEOTIDE SEQUENCE [LARGE SCALE GENOMIC DNA]</scope>
    <source>
        <strain evidence="3">JCM 17924</strain>
    </source>
</reference>
<protein>
    <recommendedName>
        <fullName evidence="1">HMA domain-containing protein</fullName>
    </recommendedName>
</protein>
<gene>
    <name evidence="2" type="ORF">GCM10023186_04300</name>
</gene>
<dbReference type="EMBL" id="BAABHA010000001">
    <property type="protein sequence ID" value="GAA4373561.1"/>
    <property type="molecule type" value="Genomic_DNA"/>
</dbReference>
<dbReference type="RefSeq" id="WP_345220939.1">
    <property type="nucleotide sequence ID" value="NZ_BAABHA010000001.1"/>
</dbReference>
<dbReference type="PROSITE" id="PS50846">
    <property type="entry name" value="HMA_2"/>
    <property type="match status" value="1"/>
</dbReference>
<proteinExistence type="predicted"/>
<keyword evidence="3" id="KW-1185">Reference proteome</keyword>
<sequence>MQTLRFKTNINCGGCVKAVTPFLNDAVGLEGWEVDTASPDKTLTVQADDVTAEDVIAAVQEAGFSIKLARAVPA</sequence>
<dbReference type="CDD" id="cd00371">
    <property type="entry name" value="HMA"/>
    <property type="match status" value="1"/>
</dbReference>
<feature type="domain" description="HMA" evidence="1">
    <location>
        <begin position="1"/>
        <end position="67"/>
    </location>
</feature>
<evidence type="ECO:0000313" key="2">
    <source>
        <dbReference type="EMBL" id="GAA4373561.1"/>
    </source>
</evidence>
<evidence type="ECO:0000313" key="3">
    <source>
        <dbReference type="Proteomes" id="UP001500454"/>
    </source>
</evidence>
<name>A0ABP8IU97_9BACT</name>
<dbReference type="InterPro" id="IPR036163">
    <property type="entry name" value="HMA_dom_sf"/>
</dbReference>
<evidence type="ECO:0000259" key="1">
    <source>
        <dbReference type="PROSITE" id="PS50846"/>
    </source>
</evidence>
<dbReference type="InterPro" id="IPR006121">
    <property type="entry name" value="HMA_dom"/>
</dbReference>
<dbReference type="Proteomes" id="UP001500454">
    <property type="component" value="Unassembled WGS sequence"/>
</dbReference>
<dbReference type="SUPFAM" id="SSF55008">
    <property type="entry name" value="HMA, heavy metal-associated domain"/>
    <property type="match status" value="1"/>
</dbReference>
<comment type="caution">
    <text evidence="2">The sequence shown here is derived from an EMBL/GenBank/DDBJ whole genome shotgun (WGS) entry which is preliminary data.</text>
</comment>
<accession>A0ABP8IU97</accession>
<dbReference type="Gene3D" id="3.30.70.100">
    <property type="match status" value="1"/>
</dbReference>